<name>A0ABD5PQW4_9EURY</name>
<dbReference type="InterPro" id="IPR006311">
    <property type="entry name" value="TAT_signal"/>
</dbReference>
<reference evidence="4 5" key="1">
    <citation type="journal article" date="2019" name="Int. J. Syst. Evol. Microbiol.">
        <title>The Global Catalogue of Microorganisms (GCM) 10K type strain sequencing project: providing services to taxonomists for standard genome sequencing and annotation.</title>
        <authorList>
            <consortium name="The Broad Institute Genomics Platform"/>
            <consortium name="The Broad Institute Genome Sequencing Center for Infectious Disease"/>
            <person name="Wu L."/>
            <person name="Ma J."/>
        </authorList>
    </citation>
    <scope>NUCLEOTIDE SEQUENCE [LARGE SCALE GENOMIC DNA]</scope>
    <source>
        <strain evidence="4 5">WLHS5</strain>
    </source>
</reference>
<dbReference type="PANTHER" id="PTHR42953">
    <property type="entry name" value="HIGH-AFFINITY ZINC UPTAKE SYSTEM PROTEIN ZNUA-RELATED"/>
    <property type="match status" value="1"/>
</dbReference>
<dbReference type="Proteomes" id="UP001595898">
    <property type="component" value="Unassembled WGS sequence"/>
</dbReference>
<sequence length="344" mass="37854">MTNDLPSRDDRWSRRRVVSAVGGTAVAGLAGCIGSGDEDDSNDGPVAVASFFTFYDFARQIAAKTPVSVENLVPTGMHGHGWEPDPSIQRDITDADAFLHVGPDFQPWADRAIDTVGAEAQETHLINVREGVELIDLADSLDDDEAVGDAKDPHFWLDPELAMTSVDNIADGLAEIAPDHEETFTEHAAEVKSELETLDEEWQALFDATERDVLFLAAHNAFAYVAERYDVTIEPLVVNLAANDDVRPTDMQRAQETIAENDIQHIGAAVFEPIRPAQQLLEQTDVEAYYPVTPYAGTAESWAERGWGYFDIARNVNMPTFRLLAGAASPDEVTFEDYGRNFEP</sequence>
<dbReference type="PROSITE" id="PS51318">
    <property type="entry name" value="TAT"/>
    <property type="match status" value="1"/>
</dbReference>
<dbReference type="SUPFAM" id="SSF53807">
    <property type="entry name" value="Helical backbone' metal receptor"/>
    <property type="match status" value="1"/>
</dbReference>
<comment type="similarity">
    <text evidence="1">Belongs to the bacterial solute-binding protein 9 family.</text>
</comment>
<evidence type="ECO:0000313" key="4">
    <source>
        <dbReference type="EMBL" id="MFC4542950.1"/>
    </source>
</evidence>
<dbReference type="InterPro" id="IPR006127">
    <property type="entry name" value="ZnuA-like"/>
</dbReference>
<keyword evidence="2" id="KW-0813">Transport</keyword>
<evidence type="ECO:0000256" key="2">
    <source>
        <dbReference type="ARBA" id="ARBA00022448"/>
    </source>
</evidence>
<dbReference type="AlphaFoldDB" id="A0ABD5PQW4"/>
<dbReference type="PANTHER" id="PTHR42953:SF3">
    <property type="entry name" value="HIGH-AFFINITY ZINC UPTAKE SYSTEM PROTEIN ZNUA"/>
    <property type="match status" value="1"/>
</dbReference>
<evidence type="ECO:0000256" key="3">
    <source>
        <dbReference type="ARBA" id="ARBA00022729"/>
    </source>
</evidence>
<keyword evidence="5" id="KW-1185">Reference proteome</keyword>
<dbReference type="Gene3D" id="3.40.50.1980">
    <property type="entry name" value="Nitrogenase molybdenum iron protein domain"/>
    <property type="match status" value="2"/>
</dbReference>
<evidence type="ECO:0000256" key="1">
    <source>
        <dbReference type="ARBA" id="ARBA00011028"/>
    </source>
</evidence>
<keyword evidence="3" id="KW-0732">Signal</keyword>
<organism evidence="4 5">
    <name type="scientific">Halosolutus amylolyticus</name>
    <dbReference type="NCBI Taxonomy" id="2932267"/>
    <lineage>
        <taxon>Archaea</taxon>
        <taxon>Methanobacteriati</taxon>
        <taxon>Methanobacteriota</taxon>
        <taxon>Stenosarchaea group</taxon>
        <taxon>Halobacteria</taxon>
        <taxon>Halobacteriales</taxon>
        <taxon>Natrialbaceae</taxon>
        <taxon>Halosolutus</taxon>
    </lineage>
</organism>
<proteinExistence type="inferred from homology"/>
<gene>
    <name evidence="4" type="ORF">ACFO5R_13565</name>
</gene>
<evidence type="ECO:0000313" key="5">
    <source>
        <dbReference type="Proteomes" id="UP001595898"/>
    </source>
</evidence>
<dbReference type="EMBL" id="JBHSFA010000007">
    <property type="protein sequence ID" value="MFC4542950.1"/>
    <property type="molecule type" value="Genomic_DNA"/>
</dbReference>
<accession>A0ABD5PQW4</accession>
<comment type="caution">
    <text evidence="4">The sequence shown here is derived from an EMBL/GenBank/DDBJ whole genome shotgun (WGS) entry which is preliminary data.</text>
</comment>
<dbReference type="InterPro" id="IPR050492">
    <property type="entry name" value="Bact_metal-bind_prot9"/>
</dbReference>
<dbReference type="Pfam" id="PF01297">
    <property type="entry name" value="ZnuA"/>
    <property type="match status" value="1"/>
</dbReference>
<protein>
    <submittedName>
        <fullName evidence="4">Metal ABC transporter substrate-binding protein</fullName>
    </submittedName>
</protein>
<dbReference type="RefSeq" id="WP_250140364.1">
    <property type="nucleotide sequence ID" value="NZ_JALIQP010000002.1"/>
</dbReference>